<dbReference type="InterPro" id="IPR004177">
    <property type="entry name" value="DDHD_dom"/>
</dbReference>
<keyword evidence="6" id="KW-0106">Calcium</keyword>
<feature type="domain" description="DDHD" evidence="10">
    <location>
        <begin position="581"/>
        <end position="764"/>
    </location>
</feature>
<dbReference type="InterPro" id="IPR007330">
    <property type="entry name" value="MIT_dom"/>
</dbReference>
<dbReference type="Pfam" id="PF01067">
    <property type="entry name" value="Calpain_III"/>
    <property type="match status" value="2"/>
</dbReference>
<keyword evidence="5 7" id="KW-0788">Thiol protease</keyword>
<dbReference type="CDD" id="cd00044">
    <property type="entry name" value="CysPc"/>
    <property type="match status" value="1"/>
</dbReference>
<evidence type="ECO:0000256" key="6">
    <source>
        <dbReference type="ARBA" id="ARBA00022837"/>
    </source>
</evidence>
<evidence type="ECO:0000313" key="12">
    <source>
        <dbReference type="WBParaSite" id="maker-E.canG7_contigs_5181-snap-gene-1.63-mRNA-1"/>
    </source>
</evidence>
<feature type="region of interest" description="Disordered" evidence="8">
    <location>
        <begin position="798"/>
        <end position="820"/>
    </location>
</feature>
<comment type="similarity">
    <text evidence="1">Belongs to the PtdIns transfer protein family. PI transfer class IIA subfamily.</text>
</comment>
<feature type="active site" evidence="7">
    <location>
        <position position="1629"/>
    </location>
</feature>
<dbReference type="GO" id="GO:0005548">
    <property type="term" value="F:phospholipid transporter activity"/>
    <property type="evidence" value="ECO:0007669"/>
    <property type="project" value="InterPro"/>
</dbReference>
<name>A0A915EZ72_9CEST</name>
<evidence type="ECO:0000256" key="2">
    <source>
        <dbReference type="ARBA" id="ARBA00022553"/>
    </source>
</evidence>
<dbReference type="InterPro" id="IPR022683">
    <property type="entry name" value="Calpain_III"/>
</dbReference>
<protein>
    <submittedName>
        <fullName evidence="12">Calpain-7</fullName>
    </submittedName>
</protein>
<dbReference type="SMART" id="SM00720">
    <property type="entry name" value="calpain_III"/>
    <property type="match status" value="1"/>
</dbReference>
<dbReference type="PRINTS" id="PR00391">
    <property type="entry name" value="PITRANSFER"/>
</dbReference>
<feature type="active site" evidence="7">
    <location>
        <position position="1460"/>
    </location>
</feature>
<dbReference type="Gene3D" id="1.20.58.80">
    <property type="entry name" value="Phosphotransferase system, lactose/cellobiose-type IIA subunit"/>
    <property type="match status" value="1"/>
</dbReference>
<evidence type="ECO:0000313" key="11">
    <source>
        <dbReference type="Proteomes" id="UP000887562"/>
    </source>
</evidence>
<keyword evidence="11" id="KW-1185">Reference proteome</keyword>
<dbReference type="Pfam" id="PF02121">
    <property type="entry name" value="IP_trans"/>
    <property type="match status" value="1"/>
</dbReference>
<accession>A0A915EZ72</accession>
<evidence type="ECO:0000256" key="1">
    <source>
        <dbReference type="ARBA" id="ARBA00010316"/>
    </source>
</evidence>
<dbReference type="GO" id="GO:0006508">
    <property type="term" value="P:proteolysis"/>
    <property type="evidence" value="ECO:0007669"/>
    <property type="project" value="UniProtKB-KW"/>
</dbReference>
<dbReference type="WBParaSite" id="maker-E.canG7_contigs_5181-snap-gene-1.63-mRNA-1">
    <property type="protein sequence ID" value="maker-E.canG7_contigs_5181-snap-gene-1.63-mRNA-1"/>
    <property type="gene ID" value="EcG7_00547"/>
</dbReference>
<dbReference type="InterPro" id="IPR055261">
    <property type="entry name" value="PI_transfer_N"/>
</dbReference>
<feature type="region of interest" description="Disordered" evidence="8">
    <location>
        <begin position="306"/>
        <end position="336"/>
    </location>
</feature>
<dbReference type="Gene3D" id="3.90.70.10">
    <property type="entry name" value="Cysteine proteinases"/>
    <property type="match status" value="1"/>
</dbReference>
<dbReference type="GO" id="GO:0004198">
    <property type="term" value="F:calcium-dependent cysteine-type endopeptidase activity"/>
    <property type="evidence" value="ECO:0007669"/>
    <property type="project" value="InterPro"/>
</dbReference>
<dbReference type="Pfam" id="PF02862">
    <property type="entry name" value="DDHD"/>
    <property type="match status" value="1"/>
</dbReference>
<dbReference type="Gene3D" id="2.60.120.380">
    <property type="match status" value="2"/>
</dbReference>
<dbReference type="InterPro" id="IPR036181">
    <property type="entry name" value="MIT_dom_sf"/>
</dbReference>
<dbReference type="SUPFAM" id="SSF55961">
    <property type="entry name" value="Bet v1-like"/>
    <property type="match status" value="1"/>
</dbReference>
<dbReference type="Pfam" id="PF04212">
    <property type="entry name" value="MIT"/>
    <property type="match status" value="1"/>
</dbReference>
<reference evidence="12" key="1">
    <citation type="submission" date="2022-11" db="UniProtKB">
        <authorList>
            <consortium name="WormBaseParasite"/>
        </authorList>
    </citation>
    <scope>IDENTIFICATION</scope>
</reference>
<keyword evidence="3 7" id="KW-0645">Protease</keyword>
<feature type="domain" description="Calpain catalytic" evidence="9">
    <location>
        <begin position="1425"/>
        <end position="1711"/>
    </location>
</feature>
<dbReference type="Gene3D" id="3.30.530.20">
    <property type="match status" value="1"/>
</dbReference>
<dbReference type="InterPro" id="IPR022682">
    <property type="entry name" value="Calpain_domain_III"/>
</dbReference>
<dbReference type="SUPFAM" id="SSF54001">
    <property type="entry name" value="Cysteine proteinases"/>
    <property type="match status" value="1"/>
</dbReference>
<feature type="active site" evidence="7">
    <location>
        <position position="1649"/>
    </location>
</feature>
<dbReference type="PANTHER" id="PTHR46143">
    <property type="entry name" value="CALPAIN-7"/>
    <property type="match status" value="1"/>
</dbReference>
<dbReference type="Pfam" id="PF24695">
    <property type="entry name" value="PITM1-3"/>
    <property type="match status" value="1"/>
</dbReference>
<dbReference type="PROSITE" id="PS50203">
    <property type="entry name" value="CALPAIN_CAT"/>
    <property type="match status" value="1"/>
</dbReference>
<dbReference type="InterPro" id="IPR038765">
    <property type="entry name" value="Papain-like_cys_pep_sf"/>
</dbReference>
<dbReference type="SMART" id="SM00230">
    <property type="entry name" value="CysPc"/>
    <property type="match status" value="1"/>
</dbReference>
<dbReference type="SUPFAM" id="SSF116846">
    <property type="entry name" value="MIT domain"/>
    <property type="match status" value="2"/>
</dbReference>
<dbReference type="SUPFAM" id="SSF56784">
    <property type="entry name" value="HAD-like"/>
    <property type="match status" value="1"/>
</dbReference>
<dbReference type="InterPro" id="IPR023393">
    <property type="entry name" value="START-like_dom_sf"/>
</dbReference>
<dbReference type="Proteomes" id="UP000887562">
    <property type="component" value="Unplaced"/>
</dbReference>
<organism evidence="11 12">
    <name type="scientific">Echinococcus canadensis</name>
    <dbReference type="NCBI Taxonomy" id="519352"/>
    <lineage>
        <taxon>Eukaryota</taxon>
        <taxon>Metazoa</taxon>
        <taxon>Spiralia</taxon>
        <taxon>Lophotrochozoa</taxon>
        <taxon>Platyhelminthes</taxon>
        <taxon>Cestoda</taxon>
        <taxon>Eucestoda</taxon>
        <taxon>Cyclophyllidea</taxon>
        <taxon>Taeniidae</taxon>
        <taxon>Echinococcus</taxon>
        <taxon>Echinococcus canadensis group</taxon>
    </lineage>
</organism>
<dbReference type="InterPro" id="IPR001300">
    <property type="entry name" value="Peptidase_C2_calpain_cat"/>
</dbReference>
<dbReference type="SMART" id="SM01127">
    <property type="entry name" value="DDHD"/>
    <property type="match status" value="1"/>
</dbReference>
<feature type="region of interest" description="Disordered" evidence="8">
    <location>
        <begin position="1351"/>
        <end position="1374"/>
    </location>
</feature>
<evidence type="ECO:0000256" key="4">
    <source>
        <dbReference type="ARBA" id="ARBA00022801"/>
    </source>
</evidence>
<dbReference type="SUPFAM" id="SSF49758">
    <property type="entry name" value="Calpain large subunit, middle domain (domain III)"/>
    <property type="match status" value="2"/>
</dbReference>
<evidence type="ECO:0000256" key="7">
    <source>
        <dbReference type="PROSITE-ProRule" id="PRU00239"/>
    </source>
</evidence>
<evidence type="ECO:0000256" key="5">
    <source>
        <dbReference type="ARBA" id="ARBA00022807"/>
    </source>
</evidence>
<dbReference type="SMART" id="SM00775">
    <property type="entry name" value="LNS2"/>
    <property type="match status" value="1"/>
</dbReference>
<dbReference type="InterPro" id="IPR036412">
    <property type="entry name" value="HAD-like_sf"/>
</dbReference>
<dbReference type="PROSITE" id="PS51043">
    <property type="entry name" value="DDHD"/>
    <property type="match status" value="1"/>
</dbReference>
<dbReference type="InterPro" id="IPR051297">
    <property type="entry name" value="PalB/RIM13"/>
</dbReference>
<proteinExistence type="inferred from homology"/>
<dbReference type="Pfam" id="PF00648">
    <property type="entry name" value="Peptidase_C2"/>
    <property type="match status" value="1"/>
</dbReference>
<sequence length="1985" mass="222415">MLVKEYRICLPMTVEEYRIAQLYMIQKKSREESTGRESGVEILKNAPYTDGPGGNGQYTFKIYHVGNHIPGWLRAVIPNAALRVEEEAWNAYPYTKTRYRVPFMEKFSLEIETRYLDDAGESENVFDMSPADLNTRIVDYIDIVTDPLAPSKPTEDPSTYVSQVTGRGPLSAGWRSEFKEAMRTGRKYPCQGAKPDATGGVPTEPLPMRIMCSYKVCRVDFRYWGMQSKIESFIQDYALRRTMVSAHRQAWTWQDEWYGLTMTEIRQLEAETAKALALKMGQSEDGSLEVTPAIPDGDSVAIADHQRGQQLDQDADKRKADEGGTEDESVAPHMNFGSCMSFASESERASVFQSMPGSDGDDEDFFDAQSVNTTGEVPFALSSTATEGVHSTKTEEIAQTNVLLFVVYGGCLQEKSADESSKYSDFATFKSLVESTVKNFFPDLQLRVIMQLVLCPSMAADTLRSLNALDPAMLEPSISDAKKGTMRSITSLGNIPLLLTTSSHYPNDVHRLAQQLNERYVEFRNSIDGIHFSGNVFVVADSVGSIMTYDLLVSCCPDFKHDDIFTNLDSLQQDIHDAPSLLFDIQDVFLLGSPLGLLLSLRRRLGLSSGSHIRYYADGSIPLRPACEQVFNIFNLADPFAYRLEPLLDASFESIPAVHLPTASNCSDQWQRLREHLFSVVTVNGYPIDHQDAPHYHPSSSSLSSDRADERILGGWWGSQRLDMGLCCTEDVQNILARALPPLVHSSYWESKDTSCFILAERLRGGASCLGEPSGHIAEGNLGNTLVSHFKRHSSSFRTYSSSPSMNSNPTAAGNEAGGLGRQFRSSISNRLRFKSKPTERIKASCLPYSMTNNPNHRANDAIVLEGQPQVINARFTFGTLDLSSMANEEVEIFYRLQPMIDAKGVGWERLGSQITDSNGRLTFQLSEASRLPVGLHRIQLVPVIGEPDEQAVELTLAIVPPNCNVVICSIDGSFAASLSLMGKDPKVRPGSVDIMCHWYALGYLLIYISARPDMQHRQVASWLAQHNFPPGLTFFLDGIFTDPLRQKALLLKTLVEQNQLSVHCAYGSAKDVPIYRSLGLQAHQIFAVGKLSRRQALEATPIREGYALHFKALMNQQHLSTPATGPLSAAVLRNAAEFLSSSAASSEPSAVIFDLPGTGNDVIPVSVPSSPPLHRRAPNGVGQYEKRGYLVMADPTSLEADADDFIKRAQHFENAKDFDLAVFYYAEAVQAWLNARNSGSTNPDILTLARSYTKHAEELVEKRDAAGSTVKVPQQNMEVERAKCLLNEALEADEQDNTVDALNLYSQAIEVLLKVRNETNDRAFREKVERLAKQALERAEALKSAVKSPPLSKASCARTSSHRSRSGEGGNYTRSELRVLRKTSTINGREYLPFLDVIDSHERFAFAQPFMDQHGLIALSSKQRSSFVKWVRPSDFLNDPTMIITVSCFPIRQTCVTDCSFVASMAVAAQYERRFKKRLITNIIYPQKKNGEPVYNPCGKYMVKLHLNGVPRKIIIDDRLPMGYHDELLCSFSTNKNELWVSLLEKAYMKVMGGYDFPGSNSNIDLHALTGWIPERISIKSSGTNEFDADREFRRLEKRFHRGHCLVTVATGLLTPEVEQRSGLVPTHAYALLDMRQVDQTRLLLLKNPWSRTRWKGNFSDLDTEHWTPEMQRKLDYDLNSARYVDNGVFWIDYKSLLYFFDVFYINWNPELFPYTTCVHSEWSASEGPRKDVYSFANNPQYTLEVQAKSQAPVWVLLTRHITNKNDFAHNNEFIGLVVYKDIQSRKVYHPNDPVPLKDSVRINSPHCLIQLVQEPGNVTYTLVVSQYEKNVTIQYTLRAYSTAPMRFSPIIDPYTVTKTMNGEWKGETAAGCQNYANFHNNPTFELVWPNNEADNQVLVEVRGPRDFAIGFTWDVVSLTNSSPLNTARSLSTGNYRRGYTMLEMAGLSGGRYKVTVATFEPLQEGPFILSVKSTRPLTLSRLQ</sequence>
<dbReference type="PANTHER" id="PTHR46143:SF1">
    <property type="entry name" value="CALPAIN-7"/>
    <property type="match status" value="1"/>
</dbReference>
<dbReference type="InterPro" id="IPR031315">
    <property type="entry name" value="LNS2/PITP"/>
</dbReference>
<dbReference type="Pfam" id="PF24694">
    <property type="entry name" value="LNS2_PITM1-3"/>
    <property type="match status" value="1"/>
</dbReference>
<keyword evidence="4 7" id="KW-0378">Hydrolase</keyword>
<evidence type="ECO:0000259" key="9">
    <source>
        <dbReference type="PROSITE" id="PS50203"/>
    </source>
</evidence>
<dbReference type="GO" id="GO:0046872">
    <property type="term" value="F:metal ion binding"/>
    <property type="evidence" value="ECO:0007669"/>
    <property type="project" value="InterPro"/>
</dbReference>
<dbReference type="InterPro" id="IPR001666">
    <property type="entry name" value="PI_transfer"/>
</dbReference>
<dbReference type="SMART" id="SM00745">
    <property type="entry name" value="MIT"/>
    <property type="match status" value="1"/>
</dbReference>
<evidence type="ECO:0000259" key="10">
    <source>
        <dbReference type="PROSITE" id="PS51043"/>
    </source>
</evidence>
<evidence type="ECO:0000256" key="8">
    <source>
        <dbReference type="SAM" id="MobiDB-lite"/>
    </source>
</evidence>
<keyword evidence="2" id="KW-0597">Phosphoprotein</keyword>
<dbReference type="InterPro" id="IPR036213">
    <property type="entry name" value="Calpain_III_sf"/>
</dbReference>
<evidence type="ECO:0000256" key="3">
    <source>
        <dbReference type="ARBA" id="ARBA00022670"/>
    </source>
</evidence>